<feature type="transmembrane region" description="Helical" evidence="8">
    <location>
        <begin position="500"/>
        <end position="518"/>
    </location>
</feature>
<dbReference type="Pfam" id="PF01694">
    <property type="entry name" value="Rhomboid"/>
    <property type="match status" value="1"/>
</dbReference>
<evidence type="ECO:0000256" key="2">
    <source>
        <dbReference type="ARBA" id="ARBA00009045"/>
    </source>
</evidence>
<protein>
    <recommendedName>
        <fullName evidence="9">Peptidase S54 rhomboid domain-containing protein</fullName>
    </recommendedName>
</protein>
<accession>A0A6A7AIZ7</accession>
<dbReference type="GO" id="GO:0006465">
    <property type="term" value="P:signal peptide processing"/>
    <property type="evidence" value="ECO:0007669"/>
    <property type="project" value="TreeGrafter"/>
</dbReference>
<keyword evidence="11" id="KW-1185">Reference proteome</keyword>
<feature type="transmembrane region" description="Helical" evidence="8">
    <location>
        <begin position="461"/>
        <end position="480"/>
    </location>
</feature>
<evidence type="ECO:0000313" key="11">
    <source>
        <dbReference type="Proteomes" id="UP000799424"/>
    </source>
</evidence>
<evidence type="ECO:0000313" key="10">
    <source>
        <dbReference type="EMBL" id="KAF2833272.1"/>
    </source>
</evidence>
<dbReference type="AlphaFoldDB" id="A0A6A7AIZ7"/>
<evidence type="ECO:0000256" key="1">
    <source>
        <dbReference type="ARBA" id="ARBA00004141"/>
    </source>
</evidence>
<keyword evidence="4" id="KW-0378">Hydrolase</keyword>
<sequence>MSLFRPACAAFARRLCTAQPHLEHTSQSPLLSLVLKHRALQPRCRPFTTTRRYLAQVVDTPSTPTVPHVPKRTVRIGPLPEGRVNDGTIRRIFGAGMSATDGNNVLRILHHRRTAGSLADYGVDNLGKQYTHVDRAMAIKGLEWLRERYPIDEARAAEDWAEKEANRIQYELWLADPETESKYKDPARAYREQMEKEEEERHQQERDERKIGILHVGKSQFERNIEEKRRERLDEITRVAEEKEQKERDMEAKLESGEWVRTPTGTQLMKPGQTTYVDIFGREQVSRRKEEAEKYQKLSNTEFSSPEEMLAKTTLAQRLYPMSAFVLFTVILSYGFAHFYLPPSPSYRLFPDVSPTLATIGALLLANGVVAIAWRAMPLWPFMTRYFMHVPGYPRAIQAVLNVFSHVQYEHFLANMMVLCLVGPVCHDLVGRGTFLGTYMSAGAVGTLVSLYWANLGRGNICAHSVGASAAIWGISALYLLLTDQETLKIPFVKDQEVSFWPKMLLVAFIAMEIRTVFRKKSQNDHASHFGGMLVGISTAGYIRATGALGRKEGLPEGVQANAGVDSKTVDVGAIAKEGIKELKDSLTKNSK</sequence>
<dbReference type="Gene3D" id="1.20.1540.10">
    <property type="entry name" value="Rhomboid-like"/>
    <property type="match status" value="1"/>
</dbReference>
<feature type="region of interest" description="Disordered" evidence="7">
    <location>
        <begin position="188"/>
        <end position="207"/>
    </location>
</feature>
<dbReference type="PANTHER" id="PTHR43731:SF14">
    <property type="entry name" value="PRESENILIN-ASSOCIATED RHOMBOID-LIKE PROTEIN, MITOCHONDRIAL"/>
    <property type="match status" value="1"/>
</dbReference>
<proteinExistence type="inferred from homology"/>
<dbReference type="GO" id="GO:0016020">
    <property type="term" value="C:membrane"/>
    <property type="evidence" value="ECO:0007669"/>
    <property type="project" value="UniProtKB-SubCell"/>
</dbReference>
<gene>
    <name evidence="10" type="ORF">CC86DRAFT_311000</name>
</gene>
<organism evidence="10 11">
    <name type="scientific">Ophiobolus disseminans</name>
    <dbReference type="NCBI Taxonomy" id="1469910"/>
    <lineage>
        <taxon>Eukaryota</taxon>
        <taxon>Fungi</taxon>
        <taxon>Dikarya</taxon>
        <taxon>Ascomycota</taxon>
        <taxon>Pezizomycotina</taxon>
        <taxon>Dothideomycetes</taxon>
        <taxon>Pleosporomycetidae</taxon>
        <taxon>Pleosporales</taxon>
        <taxon>Pleosporineae</taxon>
        <taxon>Phaeosphaeriaceae</taxon>
        <taxon>Ophiobolus</taxon>
    </lineage>
</organism>
<comment type="similarity">
    <text evidence="2">Belongs to the peptidase S54 family.</text>
</comment>
<feature type="transmembrane region" description="Helical" evidence="8">
    <location>
        <begin position="353"/>
        <end position="374"/>
    </location>
</feature>
<feature type="transmembrane region" description="Helical" evidence="8">
    <location>
        <begin position="436"/>
        <end position="454"/>
    </location>
</feature>
<dbReference type="SUPFAM" id="SSF144091">
    <property type="entry name" value="Rhomboid-like"/>
    <property type="match status" value="1"/>
</dbReference>
<evidence type="ECO:0000256" key="8">
    <source>
        <dbReference type="SAM" id="Phobius"/>
    </source>
</evidence>
<keyword evidence="5 8" id="KW-1133">Transmembrane helix</keyword>
<evidence type="ECO:0000256" key="6">
    <source>
        <dbReference type="ARBA" id="ARBA00023136"/>
    </source>
</evidence>
<evidence type="ECO:0000256" key="3">
    <source>
        <dbReference type="ARBA" id="ARBA00022692"/>
    </source>
</evidence>
<dbReference type="OrthoDB" id="10260614at2759"/>
<dbReference type="GO" id="GO:0004252">
    <property type="term" value="F:serine-type endopeptidase activity"/>
    <property type="evidence" value="ECO:0007669"/>
    <property type="project" value="InterPro"/>
</dbReference>
<keyword evidence="6 8" id="KW-0472">Membrane</keyword>
<feature type="transmembrane region" description="Helical" evidence="8">
    <location>
        <begin position="319"/>
        <end position="341"/>
    </location>
</feature>
<dbReference type="InterPro" id="IPR050925">
    <property type="entry name" value="Rhomboid_protease_S54"/>
</dbReference>
<evidence type="ECO:0000256" key="5">
    <source>
        <dbReference type="ARBA" id="ARBA00022989"/>
    </source>
</evidence>
<dbReference type="InterPro" id="IPR022764">
    <property type="entry name" value="Peptidase_S54_rhomboid_dom"/>
</dbReference>
<dbReference type="EMBL" id="MU006216">
    <property type="protein sequence ID" value="KAF2833272.1"/>
    <property type="molecule type" value="Genomic_DNA"/>
</dbReference>
<name>A0A6A7AIZ7_9PLEO</name>
<comment type="subcellular location">
    <subcellularLocation>
        <location evidence="1">Membrane</location>
        <topology evidence="1">Multi-pass membrane protein</topology>
    </subcellularLocation>
</comment>
<keyword evidence="3 8" id="KW-0812">Transmembrane</keyword>
<dbReference type="InterPro" id="IPR035952">
    <property type="entry name" value="Rhomboid-like_sf"/>
</dbReference>
<feature type="transmembrane region" description="Helical" evidence="8">
    <location>
        <begin position="412"/>
        <end position="430"/>
    </location>
</feature>
<feature type="domain" description="Peptidase S54 rhomboid" evidence="9">
    <location>
        <begin position="398"/>
        <end position="542"/>
    </location>
</feature>
<reference evidence="10" key="1">
    <citation type="journal article" date="2020" name="Stud. Mycol.">
        <title>101 Dothideomycetes genomes: a test case for predicting lifestyles and emergence of pathogens.</title>
        <authorList>
            <person name="Haridas S."/>
            <person name="Albert R."/>
            <person name="Binder M."/>
            <person name="Bloem J."/>
            <person name="Labutti K."/>
            <person name="Salamov A."/>
            <person name="Andreopoulos B."/>
            <person name="Baker S."/>
            <person name="Barry K."/>
            <person name="Bills G."/>
            <person name="Bluhm B."/>
            <person name="Cannon C."/>
            <person name="Castanera R."/>
            <person name="Culley D."/>
            <person name="Daum C."/>
            <person name="Ezra D."/>
            <person name="Gonzalez J."/>
            <person name="Henrissat B."/>
            <person name="Kuo A."/>
            <person name="Liang C."/>
            <person name="Lipzen A."/>
            <person name="Lutzoni F."/>
            <person name="Magnuson J."/>
            <person name="Mondo S."/>
            <person name="Nolan M."/>
            <person name="Ohm R."/>
            <person name="Pangilinan J."/>
            <person name="Park H.-J."/>
            <person name="Ramirez L."/>
            <person name="Alfaro M."/>
            <person name="Sun H."/>
            <person name="Tritt A."/>
            <person name="Yoshinaga Y."/>
            <person name="Zwiers L.-H."/>
            <person name="Turgeon B."/>
            <person name="Goodwin S."/>
            <person name="Spatafora J."/>
            <person name="Crous P."/>
            <person name="Grigoriev I."/>
        </authorList>
    </citation>
    <scope>NUCLEOTIDE SEQUENCE</scope>
    <source>
        <strain evidence="10">CBS 113818</strain>
    </source>
</reference>
<evidence type="ECO:0000259" key="9">
    <source>
        <dbReference type="Pfam" id="PF01694"/>
    </source>
</evidence>
<dbReference type="PANTHER" id="PTHR43731">
    <property type="entry name" value="RHOMBOID PROTEASE"/>
    <property type="match status" value="1"/>
</dbReference>
<evidence type="ECO:0000256" key="4">
    <source>
        <dbReference type="ARBA" id="ARBA00022801"/>
    </source>
</evidence>
<evidence type="ECO:0000256" key="7">
    <source>
        <dbReference type="SAM" id="MobiDB-lite"/>
    </source>
</evidence>
<dbReference type="Proteomes" id="UP000799424">
    <property type="component" value="Unassembled WGS sequence"/>
</dbReference>